<dbReference type="CDD" id="cd00077">
    <property type="entry name" value="HDc"/>
    <property type="match status" value="1"/>
</dbReference>
<dbReference type="AlphaFoldDB" id="A0A0U0ZV74"/>
<name>A0A0U0ZV74_9MYCO</name>
<dbReference type="Proteomes" id="UP000045782">
    <property type="component" value="Unassembled WGS sequence"/>
</dbReference>
<evidence type="ECO:0000259" key="1">
    <source>
        <dbReference type="Pfam" id="PF01966"/>
    </source>
</evidence>
<accession>A0A0U0ZV74</accession>
<dbReference type="PANTHER" id="PTHR35569">
    <property type="entry name" value="CYANAMIDE HYDRATASE DDI2-RELATED"/>
    <property type="match status" value="1"/>
</dbReference>
<dbReference type="RefSeq" id="WP_005058435.1">
    <property type="nucleotide sequence ID" value="NZ_AP022621.1"/>
</dbReference>
<dbReference type="Gene3D" id="1.10.3210.10">
    <property type="entry name" value="Hypothetical protein af1432"/>
    <property type="match status" value="1"/>
</dbReference>
<sequence>MAFMPLVGFEAPIFTEVMATVELDWHWATRTGGAVSTAQRRALLGRLIRALPGMVSDAVKTRIGRRGLGRVEFGSIVVPDSTLARAAEQEARDCVTPHVLEHSYRTYFFGKALAELDGIQVDDELVYVASLLHDLQLEHPTPGRCFAVVGGERAARFVRTQGAPADRAEAVGAAIAAHITLGASDNLADPGGFVSAGAGTDVFGLRLSDLDAEWVQELLHRHPRLDFKRHMRRAWAAESAAVPNGRAAWLTRYAAFPMLVKAAPFGE</sequence>
<dbReference type="SUPFAM" id="SSF109604">
    <property type="entry name" value="HD-domain/PDEase-like"/>
    <property type="match status" value="1"/>
</dbReference>
<dbReference type="Pfam" id="PF01966">
    <property type="entry name" value="HD"/>
    <property type="match status" value="1"/>
</dbReference>
<organism evidence="2 3">
    <name type="scientific">Mycobacteroides abscessus</name>
    <dbReference type="NCBI Taxonomy" id="36809"/>
    <lineage>
        <taxon>Bacteria</taxon>
        <taxon>Bacillati</taxon>
        <taxon>Actinomycetota</taxon>
        <taxon>Actinomycetes</taxon>
        <taxon>Mycobacteriales</taxon>
        <taxon>Mycobacteriaceae</taxon>
        <taxon>Mycobacteroides</taxon>
    </lineage>
</organism>
<feature type="domain" description="HD" evidence="1">
    <location>
        <begin position="99"/>
        <end position="136"/>
    </location>
</feature>
<proteinExistence type="predicted"/>
<evidence type="ECO:0000313" key="2">
    <source>
        <dbReference type="EMBL" id="CPV68639.1"/>
    </source>
</evidence>
<dbReference type="EMBL" id="CSWP01000011">
    <property type="protein sequence ID" value="CPV68639.1"/>
    <property type="molecule type" value="Genomic_DNA"/>
</dbReference>
<dbReference type="InterPro" id="IPR006674">
    <property type="entry name" value="HD_domain"/>
</dbReference>
<evidence type="ECO:0000313" key="3">
    <source>
        <dbReference type="Proteomes" id="UP000045782"/>
    </source>
</evidence>
<reference evidence="2 3" key="1">
    <citation type="submission" date="2015-03" db="EMBL/GenBank/DDBJ databases">
        <authorList>
            <person name="Murphy D."/>
        </authorList>
    </citation>
    <scope>NUCLEOTIDE SEQUENCE [LARGE SCALE GENOMIC DNA]</scope>
    <source>
        <strain evidence="2 3">PAP088</strain>
    </source>
</reference>
<gene>
    <name evidence="2" type="ORF">ERS075579_04427</name>
</gene>
<protein>
    <recommendedName>
        <fullName evidence="1">HD domain-containing protein</fullName>
    </recommendedName>
</protein>
<dbReference type="PANTHER" id="PTHR35569:SF1">
    <property type="entry name" value="CYANAMIDE HYDRATASE DDI2-RELATED"/>
    <property type="match status" value="1"/>
</dbReference>
<dbReference type="InterPro" id="IPR003607">
    <property type="entry name" value="HD/PDEase_dom"/>
</dbReference>